<gene>
    <name evidence="1" type="ORF">FJY68_07265</name>
</gene>
<accession>A0A938BU73</accession>
<name>A0A938BU73_UNCW3</name>
<protein>
    <submittedName>
        <fullName evidence="1">Uncharacterized protein</fullName>
    </submittedName>
</protein>
<proteinExistence type="predicted"/>
<dbReference type="Proteomes" id="UP000779900">
    <property type="component" value="Unassembled WGS sequence"/>
</dbReference>
<sequence>MVHQRAGRWTLLLLGLAALSCRTPDYLPLKDNLVWRYAATGCEIRPGQAIAADSVAYALAVTGSAIAPGLGRVYEVHLTRDEEPYLTFFFRKTRDAVFVLPATHLDGLEPTSDWVKLLELPLRQGALWYGDPERSVSFEVMSRDSVLIPAGRFRNCFRIRIQAPDPYRMDIWLAPDAGIVRWQRTLSAFLSENSVRIQH</sequence>
<reference evidence="1" key="1">
    <citation type="submission" date="2019-03" db="EMBL/GenBank/DDBJ databases">
        <title>Lake Tanganyika Metagenome-Assembled Genomes (MAGs).</title>
        <authorList>
            <person name="Tran P."/>
        </authorList>
    </citation>
    <scope>NUCLEOTIDE SEQUENCE</scope>
    <source>
        <strain evidence="1">K_DeepCast_150m_m2_040</strain>
    </source>
</reference>
<evidence type="ECO:0000313" key="2">
    <source>
        <dbReference type="Proteomes" id="UP000779900"/>
    </source>
</evidence>
<evidence type="ECO:0000313" key="1">
    <source>
        <dbReference type="EMBL" id="MBM3331633.1"/>
    </source>
</evidence>
<organism evidence="1 2">
    <name type="scientific">candidate division WOR-3 bacterium</name>
    <dbReference type="NCBI Taxonomy" id="2052148"/>
    <lineage>
        <taxon>Bacteria</taxon>
        <taxon>Bacteria division WOR-3</taxon>
    </lineage>
</organism>
<comment type="caution">
    <text evidence="1">The sequence shown here is derived from an EMBL/GenBank/DDBJ whole genome shotgun (WGS) entry which is preliminary data.</text>
</comment>
<dbReference type="AlphaFoldDB" id="A0A938BU73"/>
<dbReference type="PROSITE" id="PS51257">
    <property type="entry name" value="PROKAR_LIPOPROTEIN"/>
    <property type="match status" value="1"/>
</dbReference>
<dbReference type="EMBL" id="VGIR01000038">
    <property type="protein sequence ID" value="MBM3331633.1"/>
    <property type="molecule type" value="Genomic_DNA"/>
</dbReference>